<evidence type="ECO:0000313" key="2">
    <source>
        <dbReference type="EMBL" id="KAA5531711.1"/>
    </source>
</evidence>
<protein>
    <submittedName>
        <fullName evidence="2">Uncharacterized protein</fullName>
    </submittedName>
</protein>
<dbReference type="Proteomes" id="UP000325141">
    <property type="component" value="Unassembled WGS sequence"/>
</dbReference>
<evidence type="ECO:0000256" key="1">
    <source>
        <dbReference type="SAM" id="SignalP"/>
    </source>
</evidence>
<dbReference type="RefSeq" id="WP_150014833.1">
    <property type="nucleotide sequence ID" value="NZ_VWSG01000018.1"/>
</dbReference>
<gene>
    <name evidence="2" type="ORF">F0460_15390</name>
</gene>
<feature type="signal peptide" evidence="1">
    <location>
        <begin position="1"/>
        <end position="21"/>
    </location>
</feature>
<feature type="chain" id="PRO_5024311429" evidence="1">
    <location>
        <begin position="22"/>
        <end position="186"/>
    </location>
</feature>
<name>A0A5M6C9S4_9FLAO</name>
<keyword evidence="3" id="KW-1185">Reference proteome</keyword>
<organism evidence="2 3">
    <name type="scientific">Paenimyroides baculatum</name>
    <dbReference type="NCBI Taxonomy" id="2608000"/>
    <lineage>
        <taxon>Bacteria</taxon>
        <taxon>Pseudomonadati</taxon>
        <taxon>Bacteroidota</taxon>
        <taxon>Flavobacteriia</taxon>
        <taxon>Flavobacteriales</taxon>
        <taxon>Flavobacteriaceae</taxon>
        <taxon>Paenimyroides</taxon>
    </lineage>
</organism>
<evidence type="ECO:0000313" key="3">
    <source>
        <dbReference type="Proteomes" id="UP000325141"/>
    </source>
</evidence>
<dbReference type="AlphaFoldDB" id="A0A5M6C9S4"/>
<reference evidence="2 3" key="1">
    <citation type="submission" date="2019-09" db="EMBL/GenBank/DDBJ databases">
        <title>Genome sequence and assembly of Flavobacterium sp.</title>
        <authorList>
            <person name="Chhetri G."/>
        </authorList>
    </citation>
    <scope>NUCLEOTIDE SEQUENCE [LARGE SCALE GENOMIC DNA]</scope>
    <source>
        <strain evidence="2 3">SNL9</strain>
    </source>
</reference>
<keyword evidence="1" id="KW-0732">Signal</keyword>
<dbReference type="EMBL" id="VWSG01000018">
    <property type="protein sequence ID" value="KAA5531711.1"/>
    <property type="molecule type" value="Genomic_DNA"/>
</dbReference>
<sequence>MKTIKLLTAILLAITSGTVQAQDDDQDAHTIGITIPTVLLVDIEPSAAKNITMDFTAPAEAGNPITPPTDNANLWLNYSYIPSASGETARVDVKIDALVAGLDINLSAAADAGNGGGTKGLSAGTITLTSTDQSIITAIGASYTNTGANNGHNLTYSLDVDSGTSNYANLFADTNNVTVTYTIVEN</sequence>
<proteinExistence type="predicted"/>
<comment type="caution">
    <text evidence="2">The sequence shown here is derived from an EMBL/GenBank/DDBJ whole genome shotgun (WGS) entry which is preliminary data.</text>
</comment>
<accession>A0A5M6C9S4</accession>